<dbReference type="GeneID" id="95452313"/>
<sequence length="85" mass="8786">MNTLLHTASLLLTVCGLLGAAAAYRLSHTFRSALAVLLDFLTAAGLIQLAGDPSWNSILQAAAVIALRKLLSTGLTLPLKSSGRA</sequence>
<evidence type="ECO:0000313" key="3">
    <source>
        <dbReference type="EMBL" id="QEV30892.1"/>
    </source>
</evidence>
<organism evidence="2 5">
    <name type="scientific">Streptomyces cinereoruber</name>
    <dbReference type="NCBI Taxonomy" id="67260"/>
    <lineage>
        <taxon>Bacteria</taxon>
        <taxon>Bacillati</taxon>
        <taxon>Actinomycetota</taxon>
        <taxon>Actinomycetes</taxon>
        <taxon>Kitasatosporales</taxon>
        <taxon>Streptomycetaceae</taxon>
        <taxon>Streptomyces</taxon>
    </lineage>
</organism>
<gene>
    <name evidence="3" type="ORF">CP977_00675</name>
    <name evidence="2" type="ORF">GCM10010497_59740</name>
</gene>
<name>A0AAV4KSC4_9ACTN</name>
<protein>
    <submittedName>
        <fullName evidence="3">DUF1622 domain-containing protein</fullName>
    </submittedName>
</protein>
<dbReference type="EMBL" id="CP023693">
    <property type="protein sequence ID" value="QEV30892.1"/>
    <property type="molecule type" value="Genomic_DNA"/>
</dbReference>
<reference evidence="2" key="3">
    <citation type="submission" date="2023-08" db="EMBL/GenBank/DDBJ databases">
        <authorList>
            <person name="Sun Q."/>
            <person name="Ohkuma M."/>
        </authorList>
    </citation>
    <scope>NUCLEOTIDE SEQUENCE</scope>
    <source>
        <strain evidence="2">JCM 4205</strain>
    </source>
</reference>
<dbReference type="Proteomes" id="UP000326029">
    <property type="component" value="Chromosome"/>
</dbReference>
<keyword evidence="1" id="KW-0812">Transmembrane</keyword>
<proteinExistence type="predicted"/>
<evidence type="ECO:0000313" key="2">
    <source>
        <dbReference type="EMBL" id="GGR48328.1"/>
    </source>
</evidence>
<feature type="transmembrane region" description="Helical" evidence="1">
    <location>
        <begin position="33"/>
        <end position="51"/>
    </location>
</feature>
<keyword evidence="1" id="KW-1133">Transmembrane helix</keyword>
<dbReference type="RefSeq" id="WP_152369387.1">
    <property type="nucleotide sequence ID" value="NZ_BMSJ01000014.1"/>
</dbReference>
<dbReference type="Pfam" id="PF07784">
    <property type="entry name" value="DUF1622"/>
    <property type="match status" value="1"/>
</dbReference>
<evidence type="ECO:0000313" key="5">
    <source>
        <dbReference type="Proteomes" id="UP000642014"/>
    </source>
</evidence>
<evidence type="ECO:0000256" key="1">
    <source>
        <dbReference type="SAM" id="Phobius"/>
    </source>
</evidence>
<reference evidence="3 4" key="2">
    <citation type="submission" date="2017-09" db="EMBL/GenBank/DDBJ databases">
        <authorList>
            <person name="Lee N."/>
            <person name="Cho B.-K."/>
        </authorList>
    </citation>
    <scope>NUCLEOTIDE SEQUENCE [LARGE SCALE GENOMIC DNA]</scope>
    <source>
        <strain evidence="3 4">ATCC 19740</strain>
    </source>
</reference>
<dbReference type="Proteomes" id="UP000642014">
    <property type="component" value="Unassembled WGS sequence"/>
</dbReference>
<accession>A0AAV4KSC4</accession>
<evidence type="ECO:0000313" key="4">
    <source>
        <dbReference type="Proteomes" id="UP000326029"/>
    </source>
</evidence>
<dbReference type="InterPro" id="IPR012427">
    <property type="entry name" value="DUF1622"/>
</dbReference>
<keyword evidence="1" id="KW-0472">Membrane</keyword>
<dbReference type="EMBL" id="BMSJ01000014">
    <property type="protein sequence ID" value="GGR48328.1"/>
    <property type="molecule type" value="Genomic_DNA"/>
</dbReference>
<dbReference type="AlphaFoldDB" id="A0AAV4KSC4"/>
<reference evidence="2 5" key="1">
    <citation type="journal article" date="2014" name="Int. J. Syst. Evol. Microbiol.">
        <title>Complete genome sequence of Corynebacterium casei LMG S-19264T (=DSM 44701T), isolated from a smear-ripened cheese.</title>
        <authorList>
            <consortium name="US DOE Joint Genome Institute (JGI-PGF)"/>
            <person name="Walter F."/>
            <person name="Albersmeier A."/>
            <person name="Kalinowski J."/>
            <person name="Ruckert C."/>
        </authorList>
    </citation>
    <scope>NUCLEOTIDE SEQUENCE [LARGE SCALE GENOMIC DNA]</scope>
    <source>
        <strain evidence="2 5">JCM 4205</strain>
    </source>
</reference>
<keyword evidence="4" id="KW-1185">Reference proteome</keyword>